<evidence type="ECO:0000259" key="2">
    <source>
        <dbReference type="PROSITE" id="PS51880"/>
    </source>
</evidence>
<comment type="similarity">
    <text evidence="1">Belongs to the relA/spoT family.</text>
</comment>
<dbReference type="InterPro" id="IPR033655">
    <property type="entry name" value="TGS_RelA/SpoT"/>
</dbReference>
<dbReference type="PANTHER" id="PTHR21262">
    <property type="entry name" value="GUANOSINE-3',5'-BIS DIPHOSPHATE 3'-PYROPHOSPHOHYDROLASE"/>
    <property type="match status" value="1"/>
</dbReference>
<dbReference type="Pfam" id="PF04607">
    <property type="entry name" value="RelA_SpoT"/>
    <property type="match status" value="1"/>
</dbReference>
<comment type="caution">
    <text evidence="3">The sequence shown here is derived from an EMBL/GenBank/DDBJ whole genome shotgun (WGS) entry which is preliminary data.</text>
</comment>
<protein>
    <recommendedName>
        <fullName evidence="2">TGS domain-containing protein</fullName>
    </recommendedName>
</protein>
<dbReference type="InterPro" id="IPR004811">
    <property type="entry name" value="RelA/Spo_fam"/>
</dbReference>
<dbReference type="SMART" id="SM00471">
    <property type="entry name" value="HDc"/>
    <property type="match status" value="1"/>
</dbReference>
<dbReference type="EMBL" id="MHSH01000053">
    <property type="protein sequence ID" value="OHA40285.1"/>
    <property type="molecule type" value="Genomic_DNA"/>
</dbReference>
<evidence type="ECO:0000313" key="4">
    <source>
        <dbReference type="Proteomes" id="UP000176429"/>
    </source>
</evidence>
<dbReference type="FunFam" id="3.10.20.30:FF:000002">
    <property type="entry name" value="GTP pyrophosphokinase (RelA/SpoT)"/>
    <property type="match status" value="1"/>
</dbReference>
<dbReference type="AlphaFoldDB" id="A0A1G2NW05"/>
<dbReference type="NCBIfam" id="TIGR00691">
    <property type="entry name" value="spoT_relA"/>
    <property type="match status" value="1"/>
</dbReference>
<evidence type="ECO:0000256" key="1">
    <source>
        <dbReference type="RuleBase" id="RU003847"/>
    </source>
</evidence>
<dbReference type="SUPFAM" id="SSF81271">
    <property type="entry name" value="TGS-like"/>
    <property type="match status" value="1"/>
</dbReference>
<comment type="function">
    <text evidence="1">In eubacteria ppGpp (guanosine 3'-diphosphate 5'-diphosphate) is a mediator of the stringent response that coordinates a variety of cellular activities in response to changes in nutritional abundance.</text>
</comment>
<dbReference type="GO" id="GO:0005886">
    <property type="term" value="C:plasma membrane"/>
    <property type="evidence" value="ECO:0007669"/>
    <property type="project" value="TreeGrafter"/>
</dbReference>
<proteinExistence type="inferred from homology"/>
<dbReference type="SUPFAM" id="SSF81301">
    <property type="entry name" value="Nucleotidyltransferase"/>
    <property type="match status" value="1"/>
</dbReference>
<dbReference type="InterPro" id="IPR003607">
    <property type="entry name" value="HD/PDEase_dom"/>
</dbReference>
<dbReference type="CDD" id="cd00077">
    <property type="entry name" value="HDc"/>
    <property type="match status" value="1"/>
</dbReference>
<dbReference type="Gene3D" id="3.30.460.10">
    <property type="entry name" value="Beta Polymerase, domain 2"/>
    <property type="match status" value="1"/>
</dbReference>
<dbReference type="InterPro" id="IPR012676">
    <property type="entry name" value="TGS-like"/>
</dbReference>
<dbReference type="InterPro" id="IPR012675">
    <property type="entry name" value="Beta-grasp_dom_sf"/>
</dbReference>
<dbReference type="InterPro" id="IPR043519">
    <property type="entry name" value="NT_sf"/>
</dbReference>
<name>A0A1G2NW05_9BACT</name>
<dbReference type="SUPFAM" id="SSF109604">
    <property type="entry name" value="HD-domain/PDEase-like"/>
    <property type="match status" value="1"/>
</dbReference>
<sequence>MREITKLIESLSGDDLKLIQKAYNFSLKAHEGQKRFSGEPYFYHVFETGKILAELKMGPVAICAGLLHDTMEDAGVTAEAMEREFGKEILFLVDGVSKLGKLRYSGADRHIESLRKLFVAMSKDLRVLIIKLCDRLHNMRTLRFVRPEKRKRIAAETLEVYAPLAYRLSMRRLTRELEDLAFSYVYPEEYNDVKKVLKEKTRLLTLSLEKFSRSVKKALAMESITNISAESRIKSYYGLYRKLKRKNMDISKIYDVAALRVIANDLPDCYRALGVIHGIWRPLPGRIKDYIAFPKPNGYKSIHTTIFVGDGAIVEVQIRTKQMHIEAEFGVASHLTYKEGKKTSVGLGLLWITNLLPFIGRKGDATKNSANNSEIPSWIRQIADSQIALETQTEFVENLKTDFFNHRVFVFTPKGDVVDLPINASPIDFAYAIHSDIGDHISGAKVNGKLVSLDTPLQNGDIIDIMTRDDSKPNSKWLEFTKTSFARKKIRDALQNLKNAEMK</sequence>
<organism evidence="3 4">
    <name type="scientific">Candidatus Taylorbacteria bacterium RIFCSPLOWO2_02_FULL_46_40</name>
    <dbReference type="NCBI Taxonomy" id="1802329"/>
    <lineage>
        <taxon>Bacteria</taxon>
        <taxon>Candidatus Tayloriibacteriota</taxon>
    </lineage>
</organism>
<dbReference type="FunFam" id="1.10.3210.10:FF:000001">
    <property type="entry name" value="GTP pyrophosphokinase RelA"/>
    <property type="match status" value="1"/>
</dbReference>
<dbReference type="GO" id="GO:0015969">
    <property type="term" value="P:guanosine tetraphosphate metabolic process"/>
    <property type="evidence" value="ECO:0007669"/>
    <property type="project" value="InterPro"/>
</dbReference>
<dbReference type="Pfam" id="PF02824">
    <property type="entry name" value="TGS"/>
    <property type="match status" value="1"/>
</dbReference>
<dbReference type="Proteomes" id="UP000176429">
    <property type="component" value="Unassembled WGS sequence"/>
</dbReference>
<dbReference type="InterPro" id="IPR004095">
    <property type="entry name" value="TGS"/>
</dbReference>
<dbReference type="PROSITE" id="PS51880">
    <property type="entry name" value="TGS"/>
    <property type="match status" value="1"/>
</dbReference>
<reference evidence="3 4" key="1">
    <citation type="journal article" date="2016" name="Nat. Commun.">
        <title>Thousands of microbial genomes shed light on interconnected biogeochemical processes in an aquifer system.</title>
        <authorList>
            <person name="Anantharaman K."/>
            <person name="Brown C.T."/>
            <person name="Hug L.A."/>
            <person name="Sharon I."/>
            <person name="Castelle C.J."/>
            <person name="Probst A.J."/>
            <person name="Thomas B.C."/>
            <person name="Singh A."/>
            <person name="Wilkins M.J."/>
            <person name="Karaoz U."/>
            <person name="Brodie E.L."/>
            <person name="Williams K.H."/>
            <person name="Hubbard S.S."/>
            <person name="Banfield J.F."/>
        </authorList>
    </citation>
    <scope>NUCLEOTIDE SEQUENCE [LARGE SCALE GENOMIC DNA]</scope>
</reference>
<dbReference type="CDD" id="cd05399">
    <property type="entry name" value="NT_Rel-Spo_like"/>
    <property type="match status" value="1"/>
</dbReference>
<dbReference type="Gene3D" id="1.10.3210.10">
    <property type="entry name" value="Hypothetical protein af1432"/>
    <property type="match status" value="1"/>
</dbReference>
<dbReference type="PANTHER" id="PTHR21262:SF31">
    <property type="entry name" value="GTP PYROPHOSPHOKINASE"/>
    <property type="match status" value="1"/>
</dbReference>
<dbReference type="Gene3D" id="3.10.20.30">
    <property type="match status" value="1"/>
</dbReference>
<dbReference type="SMART" id="SM00954">
    <property type="entry name" value="RelA_SpoT"/>
    <property type="match status" value="1"/>
</dbReference>
<dbReference type="Pfam" id="PF13328">
    <property type="entry name" value="HD_4"/>
    <property type="match status" value="1"/>
</dbReference>
<accession>A0A1G2NW05</accession>
<dbReference type="CDD" id="cd01668">
    <property type="entry name" value="TGS_RSH"/>
    <property type="match status" value="1"/>
</dbReference>
<feature type="domain" description="TGS" evidence="2">
    <location>
        <begin position="406"/>
        <end position="467"/>
    </location>
</feature>
<dbReference type="InterPro" id="IPR007685">
    <property type="entry name" value="RelA_SpoT"/>
</dbReference>
<evidence type="ECO:0000313" key="3">
    <source>
        <dbReference type="EMBL" id="OHA40285.1"/>
    </source>
</evidence>
<gene>
    <name evidence="3" type="ORF">A3H68_00865</name>
</gene>